<dbReference type="EMBL" id="GBRH01249414">
    <property type="protein sequence ID" value="JAD48481.1"/>
    <property type="molecule type" value="Transcribed_RNA"/>
</dbReference>
<evidence type="ECO:0000256" key="1">
    <source>
        <dbReference type="SAM" id="Phobius"/>
    </source>
</evidence>
<keyword evidence="1" id="KW-0472">Membrane</keyword>
<accession>A0A0A9ABM5</accession>
<feature type="transmembrane region" description="Helical" evidence="1">
    <location>
        <begin position="29"/>
        <end position="49"/>
    </location>
</feature>
<protein>
    <submittedName>
        <fullName evidence="2">Uncharacterized protein</fullName>
    </submittedName>
</protein>
<feature type="transmembrane region" description="Helical" evidence="1">
    <location>
        <begin position="6"/>
        <end position="22"/>
    </location>
</feature>
<dbReference type="AlphaFoldDB" id="A0A0A9ABM5"/>
<sequence length="50" mass="5860">MSSGHYIPYWVLCLYLLPVFFIDSFLLSLFVLLGYLIGFLCFEFSVLLFV</sequence>
<reference evidence="2" key="1">
    <citation type="submission" date="2014-09" db="EMBL/GenBank/DDBJ databases">
        <authorList>
            <person name="Magalhaes I.L.F."/>
            <person name="Oliveira U."/>
            <person name="Santos F.R."/>
            <person name="Vidigal T.H.D.A."/>
            <person name="Brescovit A.D."/>
            <person name="Santos A.J."/>
        </authorList>
    </citation>
    <scope>NUCLEOTIDE SEQUENCE</scope>
    <source>
        <tissue evidence="2">Shoot tissue taken approximately 20 cm above the soil surface</tissue>
    </source>
</reference>
<evidence type="ECO:0000313" key="2">
    <source>
        <dbReference type="EMBL" id="JAD48481.1"/>
    </source>
</evidence>
<reference evidence="2" key="2">
    <citation type="journal article" date="2015" name="Data Brief">
        <title>Shoot transcriptome of the giant reed, Arundo donax.</title>
        <authorList>
            <person name="Barrero R.A."/>
            <person name="Guerrero F.D."/>
            <person name="Moolhuijzen P."/>
            <person name="Goolsby J.A."/>
            <person name="Tidwell J."/>
            <person name="Bellgard S.E."/>
            <person name="Bellgard M.I."/>
        </authorList>
    </citation>
    <scope>NUCLEOTIDE SEQUENCE</scope>
    <source>
        <tissue evidence="2">Shoot tissue taken approximately 20 cm above the soil surface</tissue>
    </source>
</reference>
<name>A0A0A9ABM5_ARUDO</name>
<organism evidence="2">
    <name type="scientific">Arundo donax</name>
    <name type="common">Giant reed</name>
    <name type="synonym">Donax arundinaceus</name>
    <dbReference type="NCBI Taxonomy" id="35708"/>
    <lineage>
        <taxon>Eukaryota</taxon>
        <taxon>Viridiplantae</taxon>
        <taxon>Streptophyta</taxon>
        <taxon>Embryophyta</taxon>
        <taxon>Tracheophyta</taxon>
        <taxon>Spermatophyta</taxon>
        <taxon>Magnoliopsida</taxon>
        <taxon>Liliopsida</taxon>
        <taxon>Poales</taxon>
        <taxon>Poaceae</taxon>
        <taxon>PACMAD clade</taxon>
        <taxon>Arundinoideae</taxon>
        <taxon>Arundineae</taxon>
        <taxon>Arundo</taxon>
    </lineage>
</organism>
<keyword evidence="1" id="KW-0812">Transmembrane</keyword>
<proteinExistence type="predicted"/>
<keyword evidence="1" id="KW-1133">Transmembrane helix</keyword>